<comment type="caution">
    <text evidence="9">The sequence shown here is derived from an EMBL/GenBank/DDBJ whole genome shotgun (WGS) entry which is preliminary data.</text>
</comment>
<dbReference type="InterPro" id="IPR001300">
    <property type="entry name" value="Peptidase_C2_calpain_cat"/>
</dbReference>
<feature type="active site" evidence="5 6">
    <location>
        <position position="277"/>
    </location>
</feature>
<reference evidence="9 10" key="1">
    <citation type="journal article" date="2015" name="Genome Biol. Evol.">
        <title>Comparative Genomics of a Bacterivorous Green Alga Reveals Evolutionary Causalities and Consequences of Phago-Mixotrophic Mode of Nutrition.</title>
        <authorList>
            <person name="Burns J.A."/>
            <person name="Paasch A."/>
            <person name="Narechania A."/>
            <person name="Kim E."/>
        </authorList>
    </citation>
    <scope>NUCLEOTIDE SEQUENCE [LARGE SCALE GENOMIC DNA]</scope>
    <source>
        <strain evidence="9 10">PLY_AMNH</strain>
    </source>
</reference>
<name>A0AAE0H186_9CHLO</name>
<evidence type="ECO:0000256" key="5">
    <source>
        <dbReference type="PIRSR" id="PIRSR622684-1"/>
    </source>
</evidence>
<dbReference type="InterPro" id="IPR022684">
    <property type="entry name" value="Calpain_cysteine_protease"/>
</dbReference>
<dbReference type="CDD" id="cd00044">
    <property type="entry name" value="CysPc"/>
    <property type="match status" value="1"/>
</dbReference>
<proteinExistence type="inferred from homology"/>
<dbReference type="SUPFAM" id="SSF54001">
    <property type="entry name" value="Cysteine proteinases"/>
    <property type="match status" value="1"/>
</dbReference>
<evidence type="ECO:0000313" key="10">
    <source>
        <dbReference type="Proteomes" id="UP001190700"/>
    </source>
</evidence>
<dbReference type="PANTHER" id="PTHR10183">
    <property type="entry name" value="CALPAIN"/>
    <property type="match status" value="1"/>
</dbReference>
<dbReference type="GO" id="GO:0004198">
    <property type="term" value="F:calcium-dependent cysteine-type endopeptidase activity"/>
    <property type="evidence" value="ECO:0007669"/>
    <property type="project" value="InterPro"/>
</dbReference>
<keyword evidence="2 6" id="KW-0645">Protease</keyword>
<dbReference type="InterPro" id="IPR036213">
    <property type="entry name" value="Calpain_III_sf"/>
</dbReference>
<gene>
    <name evidence="9" type="ORF">CYMTET_4385</name>
</gene>
<dbReference type="InterPro" id="IPR022682">
    <property type="entry name" value="Calpain_domain_III"/>
</dbReference>
<dbReference type="AlphaFoldDB" id="A0AAE0H186"/>
<feature type="domain" description="Calpain catalytic" evidence="8">
    <location>
        <begin position="53"/>
        <end position="351"/>
    </location>
</feature>
<evidence type="ECO:0000256" key="6">
    <source>
        <dbReference type="PROSITE-ProRule" id="PRU00239"/>
    </source>
</evidence>
<feature type="active site" evidence="5 6">
    <location>
        <position position="297"/>
    </location>
</feature>
<accession>A0AAE0H186</accession>
<keyword evidence="3 6" id="KW-0378">Hydrolase</keyword>
<dbReference type="InterPro" id="IPR038765">
    <property type="entry name" value="Papain-like_cys_pep_sf"/>
</dbReference>
<dbReference type="Gene3D" id="2.60.120.380">
    <property type="match status" value="1"/>
</dbReference>
<feature type="region of interest" description="Disordered" evidence="7">
    <location>
        <begin position="954"/>
        <end position="976"/>
    </location>
</feature>
<evidence type="ECO:0000256" key="2">
    <source>
        <dbReference type="ARBA" id="ARBA00022670"/>
    </source>
</evidence>
<dbReference type="SMART" id="SM00720">
    <property type="entry name" value="calpain_III"/>
    <property type="match status" value="1"/>
</dbReference>
<comment type="similarity">
    <text evidence="1">Belongs to the peptidase C2 family.</text>
</comment>
<keyword evidence="10" id="KW-1185">Reference proteome</keyword>
<dbReference type="GO" id="GO:0006508">
    <property type="term" value="P:proteolysis"/>
    <property type="evidence" value="ECO:0007669"/>
    <property type="project" value="UniProtKB-KW"/>
</dbReference>
<dbReference type="Gene3D" id="3.90.70.10">
    <property type="entry name" value="Cysteine proteinases"/>
    <property type="match status" value="1"/>
</dbReference>
<dbReference type="InterPro" id="IPR022683">
    <property type="entry name" value="Calpain_III"/>
</dbReference>
<evidence type="ECO:0000256" key="7">
    <source>
        <dbReference type="SAM" id="MobiDB-lite"/>
    </source>
</evidence>
<dbReference type="EMBL" id="LGRX02000598">
    <property type="protein sequence ID" value="KAK3288129.1"/>
    <property type="molecule type" value="Genomic_DNA"/>
</dbReference>
<feature type="active site" evidence="5 6">
    <location>
        <position position="119"/>
    </location>
</feature>
<dbReference type="SMART" id="SM00230">
    <property type="entry name" value="CysPc"/>
    <property type="match status" value="1"/>
</dbReference>
<dbReference type="PANTHER" id="PTHR10183:SF379">
    <property type="entry name" value="CALPAIN-5"/>
    <property type="match status" value="1"/>
</dbReference>
<evidence type="ECO:0000256" key="3">
    <source>
        <dbReference type="ARBA" id="ARBA00022801"/>
    </source>
</evidence>
<dbReference type="Pfam" id="PF00648">
    <property type="entry name" value="Peptidase_C2"/>
    <property type="match status" value="1"/>
</dbReference>
<sequence>MGAGASSQVTTAAAKFSASTAKLNTRDTSILTPTQAVAMLNDIEAACQQSGTLFEDTSFPPEITSITGEKTSPSTLPGIQKILPQIVWKRPDEFTRDTPTLMKAGATFDDVQTGRMGSCNLHAGLCVLAASRPDAIEQLFVCGSDTSSFGAYGVRFFVNARWQTVIVDDRIPCDDKGPVFGCSTDTDELWVSIIEKAYAKMHGSYAKISGGSVESIWPELTGGLAEIFDLKEFKKGKKDDVLWSKLGDYFASQSFIACSADVSNREQNLKQGIHSAHAYGILEIADAMDNKLIRMRNPKGRFEWTGDWSDTSPLWTNDMKRAVGIDKVQNKDDGTFWMSLKNFREVFDELYQIRDDYSVLPAARIKGSWTMLEQTCGGPDTVEENPCFWLTFQDAADSAELAKSKKKKKPDGIEEGGVRTVIILTQEALFGSNSRSGGGKKARSTLAVGFDVVKVTDKASKGADLLDRLTDAAVEPVLSWKTMCGYRVSNQVHYECQLLPGVNYFIIPKTANAGAEQNFLLRVYSEKPVVLRDFDNVSAAEVRMSAMHPSCSTKSIYGTWDRDAMYACHPACERSDPPPERTFGAAPHYNLELAGKGKQQIWARLRNFQVIERQEVEDPLANKHAIADLLFQGNYQGCVMETPKEILINVRGNHEIITLSDTVTAATEGTTYITVEGKDDALVRGFAQVVRDHGVEQGERALMYVHRHTIVSGSSAAPKIKNKTVQMSGVGVGAAVKDGILYFTLDNFESGCVRLTVPNGVKAYVDTGSDFYVRLKGKIHPLEDDVKRLQKSGFIYPDADKMNTESVGPGQAPWSSAIGTGKMPTPGLPTLAKVLFDHRTLGIIPVEVKQANPYIGLYLESSDKKGKKTYYLDETKTNDISDVNVSTNASDDIWLKAKVPKGNYSIIPVSGAPGKGGGRTPEEKGSYSVTVFTNFQLKMIPEPVIDTSSLYAESANADSKTRGTTKKPPARGSQAF</sequence>
<dbReference type="PRINTS" id="PR00704">
    <property type="entry name" value="CALPAIN"/>
</dbReference>
<evidence type="ECO:0000256" key="1">
    <source>
        <dbReference type="ARBA" id="ARBA00007623"/>
    </source>
</evidence>
<dbReference type="Proteomes" id="UP001190700">
    <property type="component" value="Unassembled WGS sequence"/>
</dbReference>
<dbReference type="SUPFAM" id="SSF49758">
    <property type="entry name" value="Calpain large subunit, middle domain (domain III)"/>
    <property type="match status" value="1"/>
</dbReference>
<protein>
    <submittedName>
        <fullName evidence="9">Calpain-type cysteine protease dek1</fullName>
    </submittedName>
</protein>
<evidence type="ECO:0000313" key="9">
    <source>
        <dbReference type="EMBL" id="KAK3288129.1"/>
    </source>
</evidence>
<evidence type="ECO:0000256" key="4">
    <source>
        <dbReference type="ARBA" id="ARBA00022807"/>
    </source>
</evidence>
<dbReference type="Pfam" id="PF01067">
    <property type="entry name" value="Calpain_III"/>
    <property type="match status" value="1"/>
</dbReference>
<organism evidence="9 10">
    <name type="scientific">Cymbomonas tetramitiformis</name>
    <dbReference type="NCBI Taxonomy" id="36881"/>
    <lineage>
        <taxon>Eukaryota</taxon>
        <taxon>Viridiplantae</taxon>
        <taxon>Chlorophyta</taxon>
        <taxon>Pyramimonadophyceae</taxon>
        <taxon>Pyramimonadales</taxon>
        <taxon>Pyramimonadaceae</taxon>
        <taxon>Cymbomonas</taxon>
    </lineage>
</organism>
<dbReference type="PROSITE" id="PS50203">
    <property type="entry name" value="CALPAIN_CAT"/>
    <property type="match status" value="1"/>
</dbReference>
<keyword evidence="4 6" id="KW-0788">Thiol protease</keyword>
<evidence type="ECO:0000259" key="8">
    <source>
        <dbReference type="PROSITE" id="PS50203"/>
    </source>
</evidence>